<keyword evidence="2" id="KW-1185">Reference proteome</keyword>
<organism evidence="1 2">
    <name type="scientific">Brassica napus</name>
    <name type="common">Rape</name>
    <dbReference type="NCBI Taxonomy" id="3708"/>
    <lineage>
        <taxon>Eukaryota</taxon>
        <taxon>Viridiplantae</taxon>
        <taxon>Streptophyta</taxon>
        <taxon>Embryophyta</taxon>
        <taxon>Tracheophyta</taxon>
        <taxon>Spermatophyta</taxon>
        <taxon>Magnoliopsida</taxon>
        <taxon>eudicotyledons</taxon>
        <taxon>Gunneridae</taxon>
        <taxon>Pentapetalae</taxon>
        <taxon>rosids</taxon>
        <taxon>malvids</taxon>
        <taxon>Brassicales</taxon>
        <taxon>Brassicaceae</taxon>
        <taxon>Brassiceae</taxon>
        <taxon>Brassica</taxon>
    </lineage>
</organism>
<protein>
    <submittedName>
        <fullName evidence="1">Uncharacterized protein</fullName>
    </submittedName>
</protein>
<dbReference type="EMBL" id="JAGKQM010000008">
    <property type="protein sequence ID" value="KAH0915086.1"/>
    <property type="molecule type" value="Genomic_DNA"/>
</dbReference>
<evidence type="ECO:0000313" key="1">
    <source>
        <dbReference type="EMBL" id="KAH0915086.1"/>
    </source>
</evidence>
<sequence>MASVTLLLRSLRRRETHAVSAYKFVFISPYSRELFKRRWEEDGAPVRRSQRYNRRCVW</sequence>
<accession>A0ABQ8CDD8</accession>
<gene>
    <name evidence="1" type="ORF">HID58_029532</name>
</gene>
<comment type="caution">
    <text evidence="1">The sequence shown here is derived from an EMBL/GenBank/DDBJ whole genome shotgun (WGS) entry which is preliminary data.</text>
</comment>
<name>A0ABQ8CDD8_BRANA</name>
<reference evidence="1 2" key="1">
    <citation type="submission" date="2021-05" db="EMBL/GenBank/DDBJ databases">
        <title>Genome Assembly of Synthetic Allotetraploid Brassica napus Reveals Homoeologous Exchanges between Subgenomes.</title>
        <authorList>
            <person name="Davis J.T."/>
        </authorList>
    </citation>
    <scope>NUCLEOTIDE SEQUENCE [LARGE SCALE GENOMIC DNA]</scope>
    <source>
        <strain evidence="2">cv. Da-Ae</strain>
        <tissue evidence="1">Seedling</tissue>
    </source>
</reference>
<dbReference type="Proteomes" id="UP000824890">
    <property type="component" value="Unassembled WGS sequence"/>
</dbReference>
<proteinExistence type="predicted"/>
<evidence type="ECO:0000313" key="2">
    <source>
        <dbReference type="Proteomes" id="UP000824890"/>
    </source>
</evidence>